<feature type="transmembrane region" description="Helical" evidence="13">
    <location>
        <begin position="311"/>
        <end position="336"/>
    </location>
</feature>
<evidence type="ECO:0000256" key="5">
    <source>
        <dbReference type="ARBA" id="ARBA00022692"/>
    </source>
</evidence>
<evidence type="ECO:0000256" key="13">
    <source>
        <dbReference type="SAM" id="Phobius"/>
    </source>
</evidence>
<keyword evidence="12" id="KW-0407">Ion channel</keyword>
<comment type="caution">
    <text evidence="14">The sequence shown here is derived from an EMBL/GenBank/DDBJ whole genome shotgun (WGS) entry which is preliminary data.</text>
</comment>
<keyword evidence="3" id="KW-0813">Transport</keyword>
<organism evidence="14 15">
    <name type="scientific">Cyclotella atomus</name>
    <dbReference type="NCBI Taxonomy" id="382360"/>
    <lineage>
        <taxon>Eukaryota</taxon>
        <taxon>Sar</taxon>
        <taxon>Stramenopiles</taxon>
        <taxon>Ochrophyta</taxon>
        <taxon>Bacillariophyta</taxon>
        <taxon>Coscinodiscophyceae</taxon>
        <taxon>Thalassiosirophycidae</taxon>
        <taxon>Stephanodiscales</taxon>
        <taxon>Stephanodiscaceae</taxon>
        <taxon>Cyclotella</taxon>
    </lineage>
</organism>
<keyword evidence="9" id="KW-0869">Chloride channel</keyword>
<keyword evidence="15" id="KW-1185">Reference proteome</keyword>
<feature type="transmembrane region" description="Helical" evidence="13">
    <location>
        <begin position="348"/>
        <end position="373"/>
    </location>
</feature>
<feature type="transmembrane region" description="Helical" evidence="13">
    <location>
        <begin position="169"/>
        <end position="191"/>
    </location>
</feature>
<evidence type="ECO:0000313" key="14">
    <source>
        <dbReference type="EMBL" id="KAL3795784.1"/>
    </source>
</evidence>
<keyword evidence="7" id="KW-0406">Ion transport</keyword>
<keyword evidence="6 13" id="KW-1133">Transmembrane helix</keyword>
<comment type="subcellular location">
    <subcellularLocation>
        <location evidence="1">Cell membrane</location>
        <topology evidence="1">Multi-pass membrane protein</topology>
    </subcellularLocation>
</comment>
<keyword evidence="4" id="KW-1003">Cell membrane</keyword>
<protein>
    <submittedName>
        <fullName evidence="14">Uncharacterized protein</fullName>
    </submittedName>
</protein>
<evidence type="ECO:0000256" key="7">
    <source>
        <dbReference type="ARBA" id="ARBA00023065"/>
    </source>
</evidence>
<evidence type="ECO:0000313" key="15">
    <source>
        <dbReference type="Proteomes" id="UP001530400"/>
    </source>
</evidence>
<proteinExistence type="inferred from homology"/>
<dbReference type="AlphaFoldDB" id="A0ABD3Q742"/>
<dbReference type="PANTHER" id="PTHR12424:SF19">
    <property type="entry name" value="INTEGRASE ZINC-BINDING DOMAIN-CONTAINING PROTEIN"/>
    <property type="match status" value="1"/>
</dbReference>
<keyword evidence="11" id="KW-0868">Chloride</keyword>
<keyword evidence="10" id="KW-0325">Glycoprotein</keyword>
<evidence type="ECO:0000256" key="3">
    <source>
        <dbReference type="ARBA" id="ARBA00022448"/>
    </source>
</evidence>
<reference evidence="14 15" key="1">
    <citation type="submission" date="2024-10" db="EMBL/GenBank/DDBJ databases">
        <title>Updated reference genomes for cyclostephanoid diatoms.</title>
        <authorList>
            <person name="Roberts W.R."/>
            <person name="Alverson A.J."/>
        </authorList>
    </citation>
    <scope>NUCLEOTIDE SEQUENCE [LARGE SCALE GENOMIC DNA]</scope>
    <source>
        <strain evidence="14 15">AJA010-31</strain>
    </source>
</reference>
<feature type="transmembrane region" description="Helical" evidence="13">
    <location>
        <begin position="64"/>
        <end position="88"/>
    </location>
</feature>
<dbReference type="InterPro" id="IPR006990">
    <property type="entry name" value="Tweety"/>
</dbReference>
<evidence type="ECO:0000256" key="4">
    <source>
        <dbReference type="ARBA" id="ARBA00022475"/>
    </source>
</evidence>
<dbReference type="GO" id="GO:0034707">
    <property type="term" value="C:chloride channel complex"/>
    <property type="evidence" value="ECO:0007669"/>
    <property type="project" value="UniProtKB-KW"/>
</dbReference>
<gene>
    <name evidence="14" type="ORF">ACHAWO_005839</name>
</gene>
<dbReference type="Proteomes" id="UP001530400">
    <property type="component" value="Unassembled WGS sequence"/>
</dbReference>
<evidence type="ECO:0000256" key="10">
    <source>
        <dbReference type="ARBA" id="ARBA00023180"/>
    </source>
</evidence>
<name>A0ABD3Q742_9STRA</name>
<evidence type="ECO:0000256" key="6">
    <source>
        <dbReference type="ARBA" id="ARBA00022989"/>
    </source>
</evidence>
<evidence type="ECO:0000256" key="9">
    <source>
        <dbReference type="ARBA" id="ARBA00023173"/>
    </source>
</evidence>
<accession>A0ABD3Q742</accession>
<evidence type="ECO:0000256" key="2">
    <source>
        <dbReference type="ARBA" id="ARBA00009849"/>
    </source>
</evidence>
<evidence type="ECO:0000256" key="11">
    <source>
        <dbReference type="ARBA" id="ARBA00023214"/>
    </source>
</evidence>
<keyword evidence="5 13" id="KW-0812">Transmembrane</keyword>
<dbReference type="GO" id="GO:0005254">
    <property type="term" value="F:chloride channel activity"/>
    <property type="evidence" value="ECO:0007669"/>
    <property type="project" value="UniProtKB-KW"/>
</dbReference>
<dbReference type="EMBL" id="JALLPJ020000311">
    <property type="protein sequence ID" value="KAL3795784.1"/>
    <property type="molecule type" value="Genomic_DNA"/>
</dbReference>
<evidence type="ECO:0000256" key="1">
    <source>
        <dbReference type="ARBA" id="ARBA00004651"/>
    </source>
</evidence>
<evidence type="ECO:0000256" key="8">
    <source>
        <dbReference type="ARBA" id="ARBA00023136"/>
    </source>
</evidence>
<dbReference type="PANTHER" id="PTHR12424">
    <property type="entry name" value="TWEETY-RELATED"/>
    <property type="match status" value="1"/>
</dbReference>
<sequence>MLPPVSNYNPLQPINTTDFKPAPYIVASVVERYHNTWRFGHSNNFTQFVNGVLIDGDASDATDYVAGVVTASIIILILSLLWAVIILVMKCIGPNKMGFLSGRFLAPAPFRPNDYLSVIRGDGDVNIDEIVSLHKTENDPTAPLVLSNVIEENDQIKKAHRKFSRRVKAVRTTFLLSGLGVLVAGALYYGIAVKSFNSSFDEVRVGNDNVRVVILRGLNISHSILADEEALQVQLNTVQTKLPEIKELCASKAFIGDIIEPIMKNFDESVSEIEQYSQVLRTTLSSSNQAMDTIVTVTNDIDTGVDTAQKWFIVCVWISAFFFVVVVAMLVCSAFVANDKYNCFTKTITAIGWPLFSILLFLVWVFSSLFLAASLSGSDICVSPDEVVFAALNEGFKDTEGAEHAVYLNLVNYVMVRTLLV</sequence>
<keyword evidence="8 13" id="KW-0472">Membrane</keyword>
<dbReference type="GO" id="GO:0005886">
    <property type="term" value="C:plasma membrane"/>
    <property type="evidence" value="ECO:0007669"/>
    <property type="project" value="UniProtKB-SubCell"/>
</dbReference>
<evidence type="ECO:0000256" key="12">
    <source>
        <dbReference type="ARBA" id="ARBA00023303"/>
    </source>
</evidence>
<comment type="similarity">
    <text evidence="2">Belongs to the tweety family.</text>
</comment>